<dbReference type="PROSITE" id="PS50928">
    <property type="entry name" value="ABC_TM1"/>
    <property type="match status" value="1"/>
</dbReference>
<dbReference type="InterPro" id="IPR000515">
    <property type="entry name" value="MetI-like"/>
</dbReference>
<protein>
    <submittedName>
        <fullName evidence="9">L-arabinose transport system permease protein AraQ</fullName>
    </submittedName>
</protein>
<comment type="similarity">
    <text evidence="7">Belongs to the binding-protein-dependent transport system permease family.</text>
</comment>
<evidence type="ECO:0000256" key="2">
    <source>
        <dbReference type="ARBA" id="ARBA00022448"/>
    </source>
</evidence>
<reference evidence="9 10" key="1">
    <citation type="journal article" date="2019" name="Anaerobe">
        <title>Detection of Robinsoniella peoriensis in multiple bone samples of a trauma patient.</title>
        <authorList>
            <person name="Schrottner P."/>
            <person name="Hartwich K."/>
            <person name="Bunk B."/>
            <person name="Schober I."/>
            <person name="Helbig S."/>
            <person name="Rudolph W.W."/>
            <person name="Gunzer F."/>
        </authorList>
    </citation>
    <scope>NUCLEOTIDE SEQUENCE [LARGE SCALE GENOMIC DNA]</scope>
    <source>
        <strain evidence="9 10">DSM 106044</strain>
    </source>
</reference>
<feature type="transmembrane region" description="Helical" evidence="7">
    <location>
        <begin position="84"/>
        <end position="103"/>
    </location>
</feature>
<dbReference type="GO" id="GO:0055085">
    <property type="term" value="P:transmembrane transport"/>
    <property type="evidence" value="ECO:0007669"/>
    <property type="project" value="InterPro"/>
</dbReference>
<feature type="transmembrane region" description="Helical" evidence="7">
    <location>
        <begin position="115"/>
        <end position="137"/>
    </location>
</feature>
<evidence type="ECO:0000313" key="9">
    <source>
        <dbReference type="EMBL" id="TLD00225.1"/>
    </source>
</evidence>
<name>A0A4U8Q5U3_9FIRM</name>
<dbReference type="RefSeq" id="WP_070043097.1">
    <property type="nucleotide sequence ID" value="NZ_CABMJZ010000140.1"/>
</dbReference>
<dbReference type="OrthoDB" id="9771544at2"/>
<dbReference type="Pfam" id="PF00528">
    <property type="entry name" value="BPD_transp_1"/>
    <property type="match status" value="1"/>
</dbReference>
<dbReference type="Proteomes" id="UP000306509">
    <property type="component" value="Unassembled WGS sequence"/>
</dbReference>
<feature type="transmembrane region" description="Helical" evidence="7">
    <location>
        <begin position="243"/>
        <end position="262"/>
    </location>
</feature>
<dbReference type="AlphaFoldDB" id="A0A4U8Q5U3"/>
<keyword evidence="5 7" id="KW-1133">Transmembrane helix</keyword>
<dbReference type="Gene3D" id="1.10.3720.10">
    <property type="entry name" value="MetI-like"/>
    <property type="match status" value="1"/>
</dbReference>
<evidence type="ECO:0000259" key="8">
    <source>
        <dbReference type="PROSITE" id="PS50928"/>
    </source>
</evidence>
<gene>
    <name evidence="9" type="primary">araQ_41</name>
    <name evidence="9" type="ORF">DSM106044_02893</name>
</gene>
<dbReference type="PROSITE" id="PS51257">
    <property type="entry name" value="PROKAR_LIPOPROTEIN"/>
    <property type="match status" value="1"/>
</dbReference>
<evidence type="ECO:0000256" key="7">
    <source>
        <dbReference type="RuleBase" id="RU363032"/>
    </source>
</evidence>
<keyword evidence="3" id="KW-1003">Cell membrane</keyword>
<dbReference type="SUPFAM" id="SSF161098">
    <property type="entry name" value="MetI-like"/>
    <property type="match status" value="1"/>
</dbReference>
<comment type="caution">
    <text evidence="9">The sequence shown here is derived from an EMBL/GenBank/DDBJ whole genome shotgun (WGS) entry which is preliminary data.</text>
</comment>
<keyword evidence="10" id="KW-1185">Reference proteome</keyword>
<evidence type="ECO:0000256" key="6">
    <source>
        <dbReference type="ARBA" id="ARBA00023136"/>
    </source>
</evidence>
<dbReference type="EMBL" id="QGQD01000057">
    <property type="protein sequence ID" value="TLD00225.1"/>
    <property type="molecule type" value="Genomic_DNA"/>
</dbReference>
<evidence type="ECO:0000256" key="5">
    <source>
        <dbReference type="ARBA" id="ARBA00022989"/>
    </source>
</evidence>
<organism evidence="9 10">
    <name type="scientific">Robinsoniella peoriensis</name>
    <dbReference type="NCBI Taxonomy" id="180332"/>
    <lineage>
        <taxon>Bacteria</taxon>
        <taxon>Bacillati</taxon>
        <taxon>Bacillota</taxon>
        <taxon>Clostridia</taxon>
        <taxon>Lachnospirales</taxon>
        <taxon>Lachnospiraceae</taxon>
        <taxon>Robinsoniella</taxon>
    </lineage>
</organism>
<evidence type="ECO:0000256" key="4">
    <source>
        <dbReference type="ARBA" id="ARBA00022692"/>
    </source>
</evidence>
<feature type="transmembrane region" description="Helical" evidence="7">
    <location>
        <begin position="188"/>
        <end position="210"/>
    </location>
</feature>
<evidence type="ECO:0000313" key="10">
    <source>
        <dbReference type="Proteomes" id="UP000306509"/>
    </source>
</evidence>
<proteinExistence type="inferred from homology"/>
<dbReference type="GO" id="GO:0005886">
    <property type="term" value="C:plasma membrane"/>
    <property type="evidence" value="ECO:0007669"/>
    <property type="project" value="UniProtKB-SubCell"/>
</dbReference>
<sequence precursor="true">MKKKIVLVFLCLLALVACYPIIFLFTGSFMSAAELKDNLKPVLAGTSGYVEWRLIPMSPTLRSYVELLIDSPEFFKMFWNSVKLVVGILVGQLLIGVPAAWGFAKFKFPFRKALFTLYIMLMMMPFQVLMLSNYLVLDKLHLIDTHLGIILPAVFSTFPVFIMYRFFESVPDAVIESAKIDGAGNLQIFIWLGIPLGSAGIISAMVLGFLEYWNLIEQPLTFLKDKTLWPLSLFLPNIGLEQAGIAFTTSIVTLIPAILVFMGGQDYLEQGIVAAAVKE</sequence>
<keyword evidence="6 7" id="KW-0472">Membrane</keyword>
<evidence type="ECO:0000256" key="3">
    <source>
        <dbReference type="ARBA" id="ARBA00022475"/>
    </source>
</evidence>
<feature type="transmembrane region" description="Helical" evidence="7">
    <location>
        <begin position="149"/>
        <end position="167"/>
    </location>
</feature>
<dbReference type="STRING" id="180332.GCA_000797495_05107"/>
<dbReference type="CDD" id="cd06261">
    <property type="entry name" value="TM_PBP2"/>
    <property type="match status" value="1"/>
</dbReference>
<dbReference type="PANTHER" id="PTHR43744:SF8">
    <property type="entry name" value="SN-GLYCEROL-3-PHOSPHATE TRANSPORT SYSTEM PERMEASE PROTEIN UGPE"/>
    <property type="match status" value="1"/>
</dbReference>
<feature type="domain" description="ABC transmembrane type-1" evidence="8">
    <location>
        <begin position="78"/>
        <end position="264"/>
    </location>
</feature>
<evidence type="ECO:0000256" key="1">
    <source>
        <dbReference type="ARBA" id="ARBA00004651"/>
    </source>
</evidence>
<accession>A0A4U8Q5U3</accession>
<comment type="subcellular location">
    <subcellularLocation>
        <location evidence="1 7">Cell membrane</location>
        <topology evidence="1 7">Multi-pass membrane protein</topology>
    </subcellularLocation>
</comment>
<dbReference type="InterPro" id="IPR035906">
    <property type="entry name" value="MetI-like_sf"/>
</dbReference>
<keyword evidence="2 7" id="KW-0813">Transport</keyword>
<dbReference type="PANTHER" id="PTHR43744">
    <property type="entry name" value="ABC TRANSPORTER PERMEASE PROTEIN MG189-RELATED-RELATED"/>
    <property type="match status" value="1"/>
</dbReference>
<keyword evidence="4 7" id="KW-0812">Transmembrane</keyword>